<evidence type="ECO:0000256" key="4">
    <source>
        <dbReference type="ARBA" id="ARBA00022605"/>
    </source>
</evidence>
<comment type="catalytic activity">
    <reaction evidence="8">
        <text>O-acetyl-L-serine + hydrogen sulfide = L-cysteine + acetate</text>
        <dbReference type="Rhea" id="RHEA:14829"/>
        <dbReference type="ChEBI" id="CHEBI:29919"/>
        <dbReference type="ChEBI" id="CHEBI:30089"/>
        <dbReference type="ChEBI" id="CHEBI:35235"/>
        <dbReference type="ChEBI" id="CHEBI:58340"/>
        <dbReference type="EC" id="2.5.1.47"/>
    </reaction>
</comment>
<comment type="caution">
    <text evidence="10">The sequence shown here is derived from an EMBL/GenBank/DDBJ whole genome shotgun (WGS) entry which is preliminary data.</text>
</comment>
<keyword evidence="6" id="KW-0663">Pyridoxal phosphate</keyword>
<dbReference type="InterPro" id="IPR036052">
    <property type="entry name" value="TrpB-like_PALP_sf"/>
</dbReference>
<proteinExistence type="inferred from homology"/>
<dbReference type="AlphaFoldDB" id="A0AAE4Z6W6"/>
<evidence type="ECO:0000313" key="10">
    <source>
        <dbReference type="EMBL" id="NIR74708.1"/>
    </source>
</evidence>
<dbReference type="EC" id="2.5.1.47" evidence="3"/>
<evidence type="ECO:0000256" key="1">
    <source>
        <dbReference type="ARBA" id="ARBA00001933"/>
    </source>
</evidence>
<sequence>MVITIGSKVQGKARRTDRRDAVALGDIAQLIGATPMLELPLAGLPRRVGLRAKAEWLNPGGSVKDRAALEIVREAEAAGHLPGRRLLDASSGNTAIAYAMLGAARGFGVTICLPGNASAERKALLRAYGAEVVETDPLEGSDGAIRQARQLAEDEPGRYFYADQYGNPANARAHYATTGPEIWRQTGGRVTHLVVGLGTTGTLMGCGRFLRERRPEIELVAVEPDEAFHGIEGLKHLPTSIVPRIFDPSTVNRTLRVGTEEAYDMTRRLGREHGLLVGPSSGAAAAAALRLGRELDQGCIVTIFPDDAERYLSLDLW</sequence>
<dbReference type="InterPro" id="IPR050214">
    <property type="entry name" value="Cys_Synth/Cystath_Beta-Synth"/>
</dbReference>
<gene>
    <name evidence="10" type="ORF">GWO12_06300</name>
</gene>
<dbReference type="PROSITE" id="PS00901">
    <property type="entry name" value="CYS_SYNTHASE"/>
    <property type="match status" value="1"/>
</dbReference>
<dbReference type="InterPro" id="IPR001926">
    <property type="entry name" value="TrpB-like_PALP"/>
</dbReference>
<dbReference type="CDD" id="cd01561">
    <property type="entry name" value="CBS_like"/>
    <property type="match status" value="1"/>
</dbReference>
<dbReference type="Gene3D" id="3.40.50.1100">
    <property type="match status" value="2"/>
</dbReference>
<evidence type="ECO:0000256" key="6">
    <source>
        <dbReference type="ARBA" id="ARBA00022898"/>
    </source>
</evidence>
<feature type="domain" description="Tryptophan synthase beta chain-like PALP" evidence="9">
    <location>
        <begin position="28"/>
        <end position="306"/>
    </location>
</feature>
<keyword evidence="5" id="KW-0808">Transferase</keyword>
<dbReference type="FunFam" id="3.40.50.1100:FF:000006">
    <property type="entry name" value="Cysteine synthase"/>
    <property type="match status" value="1"/>
</dbReference>
<dbReference type="GO" id="GO:0004124">
    <property type="term" value="F:cysteine synthase activity"/>
    <property type="evidence" value="ECO:0007669"/>
    <property type="project" value="UniProtKB-EC"/>
</dbReference>
<evidence type="ECO:0000256" key="7">
    <source>
        <dbReference type="ARBA" id="ARBA00023192"/>
    </source>
</evidence>
<keyword evidence="7" id="KW-0198">Cysteine biosynthesis</keyword>
<name>A0AAE4Z6W6_9BACT</name>
<dbReference type="GO" id="GO:0006535">
    <property type="term" value="P:cysteine biosynthetic process from serine"/>
    <property type="evidence" value="ECO:0007669"/>
    <property type="project" value="InterPro"/>
</dbReference>
<evidence type="ECO:0000256" key="5">
    <source>
        <dbReference type="ARBA" id="ARBA00022679"/>
    </source>
</evidence>
<dbReference type="SUPFAM" id="SSF53686">
    <property type="entry name" value="Tryptophan synthase beta subunit-like PLP-dependent enzymes"/>
    <property type="match status" value="1"/>
</dbReference>
<protein>
    <recommendedName>
        <fullName evidence="3">cysteine synthase</fullName>
        <ecNumber evidence="3">2.5.1.47</ecNumber>
    </recommendedName>
</protein>
<reference evidence="10 11" key="1">
    <citation type="submission" date="2020-01" db="EMBL/GenBank/DDBJ databases">
        <title>Genomes assembled from Gulf of Kutch pelagic sediment metagenomes.</title>
        <authorList>
            <person name="Chandrashekar M."/>
            <person name="Mahajan M.S."/>
            <person name="Dave K.J."/>
            <person name="Vatsa P."/>
            <person name="Nathani N.M."/>
        </authorList>
    </citation>
    <scope>NUCLEOTIDE SEQUENCE [LARGE SCALE GENOMIC DNA]</scope>
    <source>
        <strain evidence="10">KS3-K002</strain>
    </source>
</reference>
<evidence type="ECO:0000256" key="3">
    <source>
        <dbReference type="ARBA" id="ARBA00012681"/>
    </source>
</evidence>
<evidence type="ECO:0000256" key="8">
    <source>
        <dbReference type="ARBA" id="ARBA00047931"/>
    </source>
</evidence>
<accession>A0AAE4Z6W6</accession>
<dbReference type="Pfam" id="PF00291">
    <property type="entry name" value="PALP"/>
    <property type="match status" value="1"/>
</dbReference>
<evidence type="ECO:0000313" key="11">
    <source>
        <dbReference type="Proteomes" id="UP000702544"/>
    </source>
</evidence>
<dbReference type="InterPro" id="IPR001216">
    <property type="entry name" value="P-phosphate_BS"/>
</dbReference>
<dbReference type="Proteomes" id="UP000702544">
    <property type="component" value="Unassembled WGS sequence"/>
</dbReference>
<dbReference type="PANTHER" id="PTHR10314">
    <property type="entry name" value="CYSTATHIONINE BETA-SYNTHASE"/>
    <property type="match status" value="1"/>
</dbReference>
<comment type="similarity">
    <text evidence="2">Belongs to the cysteine synthase/cystathionine beta-synthase family.</text>
</comment>
<comment type="cofactor">
    <cofactor evidence="1">
        <name>pyridoxal 5'-phosphate</name>
        <dbReference type="ChEBI" id="CHEBI:597326"/>
    </cofactor>
</comment>
<organism evidence="10 11">
    <name type="scientific">Candidatus Kutchimonas denitrificans</name>
    <dbReference type="NCBI Taxonomy" id="3056748"/>
    <lineage>
        <taxon>Bacteria</taxon>
        <taxon>Pseudomonadati</taxon>
        <taxon>Gemmatimonadota</taxon>
        <taxon>Gemmatimonadia</taxon>
        <taxon>Candidatus Palauibacterales</taxon>
        <taxon>Candidatus Palauibacteraceae</taxon>
        <taxon>Candidatus Kutchimonas</taxon>
    </lineage>
</organism>
<evidence type="ECO:0000256" key="2">
    <source>
        <dbReference type="ARBA" id="ARBA00007103"/>
    </source>
</evidence>
<evidence type="ECO:0000259" key="9">
    <source>
        <dbReference type="Pfam" id="PF00291"/>
    </source>
</evidence>
<keyword evidence="4" id="KW-0028">Amino-acid biosynthesis</keyword>
<dbReference type="EMBL" id="JAACAK010000047">
    <property type="protein sequence ID" value="NIR74708.1"/>
    <property type="molecule type" value="Genomic_DNA"/>
</dbReference>